<dbReference type="InterPro" id="IPR001638">
    <property type="entry name" value="Solute-binding_3/MltF_N"/>
</dbReference>
<dbReference type="EMBL" id="UIDG01000652">
    <property type="protein sequence ID" value="SUS08928.1"/>
    <property type="molecule type" value="Genomic_DNA"/>
</dbReference>
<protein>
    <submittedName>
        <fullName evidence="5">Amino-acid transporter subunit periplasmic-binding component of ABC superfamily</fullName>
    </submittedName>
</protein>
<dbReference type="CDD" id="cd13692">
    <property type="entry name" value="PBP2_BztA"/>
    <property type="match status" value="1"/>
</dbReference>
<accession>A0A380TL74</accession>
<keyword evidence="3" id="KW-0732">Signal</keyword>
<evidence type="ECO:0000256" key="1">
    <source>
        <dbReference type="ARBA" id="ARBA00010333"/>
    </source>
</evidence>
<dbReference type="GO" id="GO:0006865">
    <property type="term" value="P:amino acid transport"/>
    <property type="evidence" value="ECO:0007669"/>
    <property type="project" value="TreeGrafter"/>
</dbReference>
<dbReference type="AlphaFoldDB" id="A0A380TL74"/>
<dbReference type="PANTHER" id="PTHR30085:SF7">
    <property type="entry name" value="AMINO-ACID ABC TRANSPORTER-BINDING PROTEIN YHDW-RELATED"/>
    <property type="match status" value="1"/>
</dbReference>
<name>A0A380TL74_9ZZZZ</name>
<evidence type="ECO:0000313" key="5">
    <source>
        <dbReference type="EMBL" id="SUS08928.1"/>
    </source>
</evidence>
<dbReference type="SMART" id="SM00062">
    <property type="entry name" value="PBPb"/>
    <property type="match status" value="1"/>
</dbReference>
<organism evidence="5">
    <name type="scientific">metagenome</name>
    <dbReference type="NCBI Taxonomy" id="256318"/>
    <lineage>
        <taxon>unclassified sequences</taxon>
        <taxon>metagenomes</taxon>
    </lineage>
</organism>
<dbReference type="Gene3D" id="3.40.190.10">
    <property type="entry name" value="Periplasmic binding protein-like II"/>
    <property type="match status" value="2"/>
</dbReference>
<comment type="similarity">
    <text evidence="1">Belongs to the bacterial solute-binding protein 3 family.</text>
</comment>
<evidence type="ECO:0000259" key="4">
    <source>
        <dbReference type="SMART" id="SM00062"/>
    </source>
</evidence>
<dbReference type="PANTHER" id="PTHR30085">
    <property type="entry name" value="AMINO ACID ABC TRANSPORTER PERMEASE"/>
    <property type="match status" value="1"/>
</dbReference>
<dbReference type="InterPro" id="IPR018313">
    <property type="entry name" value="SBP_3_CS"/>
</dbReference>
<reference evidence="5" key="1">
    <citation type="submission" date="2018-07" db="EMBL/GenBank/DDBJ databases">
        <authorList>
            <person name="Quirk P.G."/>
            <person name="Krulwich T.A."/>
        </authorList>
    </citation>
    <scope>NUCLEOTIDE SEQUENCE</scope>
</reference>
<proteinExistence type="inferred from homology"/>
<evidence type="ECO:0000256" key="3">
    <source>
        <dbReference type="ARBA" id="ARBA00022729"/>
    </source>
</evidence>
<dbReference type="InterPro" id="IPR051455">
    <property type="entry name" value="Bact_solute-bind_prot3"/>
</dbReference>
<dbReference type="Pfam" id="PF00497">
    <property type="entry name" value="SBP_bac_3"/>
    <property type="match status" value="1"/>
</dbReference>
<sequence>MEDRLRAFVTSSIIAIALLAGSQAQAGATFDAVKARGELVCGVHTGLFGFAAPDDKGVWKGLDVDMCRAVAASVLGNAGKVRYVPLSAQARLTALQSGEIDMLARNTTWTLTRDTANGLNFTNVNYYDGQGFMVRKSVGVKGAKELSGATVCVQTGTTTELNLADYFRANKLELKPVTIEKYEEVTAAYFAGRCDAITSDVSQLAAVRANDAPTPADHVILPEIISKEPLAVVVRHGDDQWFDVVKWSIAAMVEAEEKGLTSANVDAALSSPDPTVKRLLGVTPGMGAALGLDEKWAYNVIKQVGNYGESFERNVGMGSKLQLPRGLNALWTQGGLMYTAPIR</sequence>
<feature type="domain" description="Solute-binding protein family 3/N-terminal" evidence="4">
    <location>
        <begin position="38"/>
        <end position="263"/>
    </location>
</feature>
<dbReference type="SUPFAM" id="SSF53850">
    <property type="entry name" value="Periplasmic binding protein-like II"/>
    <property type="match status" value="1"/>
</dbReference>
<evidence type="ECO:0000256" key="2">
    <source>
        <dbReference type="ARBA" id="ARBA00022448"/>
    </source>
</evidence>
<keyword evidence="2" id="KW-0813">Transport</keyword>
<gene>
    <name evidence="5" type="primary">aapJ</name>
    <name evidence="5" type="ORF">DF3PB_960005</name>
</gene>
<dbReference type="PROSITE" id="PS01039">
    <property type="entry name" value="SBP_BACTERIAL_3"/>
    <property type="match status" value="1"/>
</dbReference>